<dbReference type="Proteomes" id="UP001215598">
    <property type="component" value="Unassembled WGS sequence"/>
</dbReference>
<name>A0AAD7DJF0_9AGAR</name>
<feature type="region of interest" description="Disordered" evidence="1">
    <location>
        <begin position="1"/>
        <end position="120"/>
    </location>
</feature>
<keyword evidence="3" id="KW-1185">Reference proteome</keyword>
<evidence type="ECO:0000256" key="1">
    <source>
        <dbReference type="SAM" id="MobiDB-lite"/>
    </source>
</evidence>
<dbReference type="AlphaFoldDB" id="A0AAD7DJF0"/>
<evidence type="ECO:0000313" key="3">
    <source>
        <dbReference type="Proteomes" id="UP001215598"/>
    </source>
</evidence>
<gene>
    <name evidence="2" type="ORF">B0H16DRAFT_1904793</name>
</gene>
<feature type="non-terminal residue" evidence="2">
    <location>
        <position position="211"/>
    </location>
</feature>
<feature type="compositionally biased region" description="Polar residues" evidence="1">
    <location>
        <begin position="21"/>
        <end position="33"/>
    </location>
</feature>
<comment type="caution">
    <text evidence="2">The sequence shown here is derived from an EMBL/GenBank/DDBJ whole genome shotgun (WGS) entry which is preliminary data.</text>
</comment>
<sequence>MPPHSAAQVSSPAARPHPHPNSFSTRSKPNQTHGRPPDPRPSRAGRRHPHRGSSHAVHGGHSPRQRLPPPQRARHPLRARRPNRPSRQRRHPGPSGRRPHVPRDDPPRARGPRLGAPRHVHYRQDRRGVPSALLLGPSPADVVWDGDDSCVYAQRIPRRPLTTGSAVKTLKDRPPCTYRYLLCLFSFSIHVLYSVYPSRSAPVIHSFAMYC</sequence>
<reference evidence="2" key="1">
    <citation type="submission" date="2023-03" db="EMBL/GenBank/DDBJ databases">
        <title>Massive genome expansion in bonnet fungi (Mycena s.s.) driven by repeated elements and novel gene families across ecological guilds.</title>
        <authorList>
            <consortium name="Lawrence Berkeley National Laboratory"/>
            <person name="Harder C.B."/>
            <person name="Miyauchi S."/>
            <person name="Viragh M."/>
            <person name="Kuo A."/>
            <person name="Thoen E."/>
            <person name="Andreopoulos B."/>
            <person name="Lu D."/>
            <person name="Skrede I."/>
            <person name="Drula E."/>
            <person name="Henrissat B."/>
            <person name="Morin E."/>
            <person name="Kohler A."/>
            <person name="Barry K."/>
            <person name="LaButti K."/>
            <person name="Morin E."/>
            <person name="Salamov A."/>
            <person name="Lipzen A."/>
            <person name="Mereny Z."/>
            <person name="Hegedus B."/>
            <person name="Baldrian P."/>
            <person name="Stursova M."/>
            <person name="Weitz H."/>
            <person name="Taylor A."/>
            <person name="Grigoriev I.V."/>
            <person name="Nagy L.G."/>
            <person name="Martin F."/>
            <person name="Kauserud H."/>
        </authorList>
    </citation>
    <scope>NUCLEOTIDE SEQUENCE</scope>
    <source>
        <strain evidence="2">CBHHK182m</strain>
    </source>
</reference>
<accession>A0AAD7DJF0</accession>
<feature type="compositionally biased region" description="Basic residues" evidence="1">
    <location>
        <begin position="72"/>
        <end position="100"/>
    </location>
</feature>
<dbReference type="EMBL" id="JARKIB010000754">
    <property type="protein sequence ID" value="KAJ7692684.1"/>
    <property type="molecule type" value="Genomic_DNA"/>
</dbReference>
<feature type="compositionally biased region" description="Basic residues" evidence="1">
    <location>
        <begin position="43"/>
        <end position="53"/>
    </location>
</feature>
<evidence type="ECO:0000313" key="2">
    <source>
        <dbReference type="EMBL" id="KAJ7692684.1"/>
    </source>
</evidence>
<protein>
    <submittedName>
        <fullName evidence="2">Uncharacterized protein</fullName>
    </submittedName>
</protein>
<organism evidence="2 3">
    <name type="scientific">Mycena metata</name>
    <dbReference type="NCBI Taxonomy" id="1033252"/>
    <lineage>
        <taxon>Eukaryota</taxon>
        <taxon>Fungi</taxon>
        <taxon>Dikarya</taxon>
        <taxon>Basidiomycota</taxon>
        <taxon>Agaricomycotina</taxon>
        <taxon>Agaricomycetes</taxon>
        <taxon>Agaricomycetidae</taxon>
        <taxon>Agaricales</taxon>
        <taxon>Marasmiineae</taxon>
        <taxon>Mycenaceae</taxon>
        <taxon>Mycena</taxon>
    </lineage>
</organism>
<proteinExistence type="predicted"/>